<reference evidence="1" key="2">
    <citation type="submission" date="2022-06" db="UniProtKB">
        <authorList>
            <consortium name="EnsemblMetazoa"/>
        </authorList>
    </citation>
    <scope>IDENTIFICATION</scope>
    <source>
        <strain evidence="1">PS312</strain>
    </source>
</reference>
<keyword evidence="2" id="KW-1185">Reference proteome</keyword>
<dbReference type="Proteomes" id="UP000005239">
    <property type="component" value="Unassembled WGS sequence"/>
</dbReference>
<dbReference type="AlphaFoldDB" id="A0A2A6D203"/>
<evidence type="ECO:0000313" key="1">
    <source>
        <dbReference type="EnsemblMetazoa" id="PPA20887.1"/>
    </source>
</evidence>
<accession>A0A2A6D203</accession>
<protein>
    <submittedName>
        <fullName evidence="1">Uncharacterized protein</fullName>
    </submittedName>
</protein>
<gene>
    <name evidence="1" type="primary">WBGene00110441</name>
</gene>
<accession>A0A8R1YIX8</accession>
<sequence>MVRAQHVEFVIQTVFDISIIASELAEVGVKEVSITVDTFCDLKLDLGLICELVRAGISKITIEAEFGASDWEQKRDYFQLMEELSESGTCTDICIRSRRLPDYNDGQTCTSSGRKCTYVSRVKRDCSKDVHGKDELLISTL</sequence>
<organism evidence="1 2">
    <name type="scientific">Pristionchus pacificus</name>
    <name type="common">Parasitic nematode worm</name>
    <dbReference type="NCBI Taxonomy" id="54126"/>
    <lineage>
        <taxon>Eukaryota</taxon>
        <taxon>Metazoa</taxon>
        <taxon>Ecdysozoa</taxon>
        <taxon>Nematoda</taxon>
        <taxon>Chromadorea</taxon>
        <taxon>Rhabditida</taxon>
        <taxon>Rhabditina</taxon>
        <taxon>Diplogasteromorpha</taxon>
        <taxon>Diplogasteroidea</taxon>
        <taxon>Neodiplogasteridae</taxon>
        <taxon>Pristionchus</taxon>
    </lineage>
</organism>
<reference evidence="2" key="1">
    <citation type="journal article" date="2008" name="Nat. Genet.">
        <title>The Pristionchus pacificus genome provides a unique perspective on nematode lifestyle and parasitism.</title>
        <authorList>
            <person name="Dieterich C."/>
            <person name="Clifton S.W."/>
            <person name="Schuster L.N."/>
            <person name="Chinwalla A."/>
            <person name="Delehaunty K."/>
            <person name="Dinkelacker I."/>
            <person name="Fulton L."/>
            <person name="Fulton R."/>
            <person name="Godfrey J."/>
            <person name="Minx P."/>
            <person name="Mitreva M."/>
            <person name="Roeseler W."/>
            <person name="Tian H."/>
            <person name="Witte H."/>
            <person name="Yang S.P."/>
            <person name="Wilson R.K."/>
            <person name="Sommer R.J."/>
        </authorList>
    </citation>
    <scope>NUCLEOTIDE SEQUENCE [LARGE SCALE GENOMIC DNA]</scope>
    <source>
        <strain evidence="2">PS312</strain>
    </source>
</reference>
<proteinExistence type="predicted"/>
<name>A0A2A6D203_PRIPA</name>
<dbReference type="EnsemblMetazoa" id="PPA20887.1">
    <property type="protein sequence ID" value="PPA20887.1"/>
    <property type="gene ID" value="WBGene00110441"/>
</dbReference>
<evidence type="ECO:0000313" key="2">
    <source>
        <dbReference type="Proteomes" id="UP000005239"/>
    </source>
</evidence>